<evidence type="ECO:0000313" key="3">
    <source>
        <dbReference type="Proteomes" id="UP000685013"/>
    </source>
</evidence>
<accession>A0AAV6N038</accession>
<keyword evidence="3" id="KW-1185">Reference proteome</keyword>
<feature type="transmembrane region" description="Helical" evidence="1">
    <location>
        <begin position="122"/>
        <end position="142"/>
    </location>
</feature>
<evidence type="ECO:0000256" key="1">
    <source>
        <dbReference type="SAM" id="Phobius"/>
    </source>
</evidence>
<organism evidence="2 3">
    <name type="scientific">Cucurbita argyrosperma subsp. sororia</name>
    <dbReference type="NCBI Taxonomy" id="37648"/>
    <lineage>
        <taxon>Eukaryota</taxon>
        <taxon>Viridiplantae</taxon>
        <taxon>Streptophyta</taxon>
        <taxon>Embryophyta</taxon>
        <taxon>Tracheophyta</taxon>
        <taxon>Spermatophyta</taxon>
        <taxon>Magnoliopsida</taxon>
        <taxon>eudicotyledons</taxon>
        <taxon>Gunneridae</taxon>
        <taxon>Pentapetalae</taxon>
        <taxon>rosids</taxon>
        <taxon>fabids</taxon>
        <taxon>Cucurbitales</taxon>
        <taxon>Cucurbitaceae</taxon>
        <taxon>Cucurbiteae</taxon>
        <taxon>Cucurbita</taxon>
    </lineage>
</organism>
<keyword evidence="1" id="KW-0472">Membrane</keyword>
<dbReference type="EMBL" id="JAGKQH010000010">
    <property type="protein sequence ID" value="KAG6589491.1"/>
    <property type="molecule type" value="Genomic_DNA"/>
</dbReference>
<gene>
    <name evidence="2" type="ORF">SDJN03_14914</name>
</gene>
<protein>
    <submittedName>
        <fullName evidence="2">Uncharacterized protein</fullName>
    </submittedName>
</protein>
<sequence>MGKPWIRAVERSEREVAEPSPISAFFSPQPVQLFSYEVGRKIGGASGRNVNPDVGVDFTLVKRECFGLAKAKAGAAPTKANGITDRVLSFVASEAVALCYCKFVIFGSWWEISHFLLQKPSPLIGFILSLTFPAWFAVLLLLRVN</sequence>
<dbReference type="AlphaFoldDB" id="A0AAV6N038"/>
<proteinExistence type="predicted"/>
<dbReference type="Proteomes" id="UP000685013">
    <property type="component" value="Chromosome 10"/>
</dbReference>
<reference evidence="2 3" key="1">
    <citation type="journal article" date="2021" name="Hortic Res">
        <title>The domestication of Cucurbita argyrosperma as revealed by the genome of its wild relative.</title>
        <authorList>
            <person name="Barrera-Redondo J."/>
            <person name="Sanchez-de la Vega G."/>
            <person name="Aguirre-Liguori J.A."/>
            <person name="Castellanos-Morales G."/>
            <person name="Gutierrez-Guerrero Y.T."/>
            <person name="Aguirre-Dugua X."/>
            <person name="Aguirre-Planter E."/>
            <person name="Tenaillon M.I."/>
            <person name="Lira-Saade R."/>
            <person name="Eguiarte L.E."/>
        </authorList>
    </citation>
    <scope>NUCLEOTIDE SEQUENCE [LARGE SCALE GENOMIC DNA]</scope>
    <source>
        <strain evidence="2">JBR-2021</strain>
    </source>
</reference>
<feature type="transmembrane region" description="Helical" evidence="1">
    <location>
        <begin position="87"/>
        <end position="110"/>
    </location>
</feature>
<name>A0AAV6N038_9ROSI</name>
<feature type="non-terminal residue" evidence="2">
    <location>
        <position position="1"/>
    </location>
</feature>
<keyword evidence="1" id="KW-1133">Transmembrane helix</keyword>
<comment type="caution">
    <text evidence="2">The sequence shown here is derived from an EMBL/GenBank/DDBJ whole genome shotgun (WGS) entry which is preliminary data.</text>
</comment>
<evidence type="ECO:0000313" key="2">
    <source>
        <dbReference type="EMBL" id="KAG6589491.1"/>
    </source>
</evidence>
<keyword evidence="1" id="KW-0812">Transmembrane</keyword>